<proteinExistence type="predicted"/>
<gene>
    <name evidence="2" type="ORF">TeGR_g4257</name>
</gene>
<evidence type="ECO:0000256" key="1">
    <source>
        <dbReference type="SAM" id="MobiDB-lite"/>
    </source>
</evidence>
<dbReference type="EMBL" id="BRYB01001320">
    <property type="protein sequence ID" value="GMI23123.1"/>
    <property type="molecule type" value="Genomic_DNA"/>
</dbReference>
<evidence type="ECO:0000313" key="2">
    <source>
        <dbReference type="EMBL" id="GMI23123.1"/>
    </source>
</evidence>
<protein>
    <submittedName>
        <fullName evidence="2">Uncharacterized protein</fullName>
    </submittedName>
</protein>
<keyword evidence="3" id="KW-1185">Reference proteome</keyword>
<reference evidence="2 3" key="1">
    <citation type="journal article" date="2023" name="Commun. Biol.">
        <title>Genome analysis of Parmales, the sister group of diatoms, reveals the evolutionary specialization of diatoms from phago-mixotrophs to photoautotrophs.</title>
        <authorList>
            <person name="Ban H."/>
            <person name="Sato S."/>
            <person name="Yoshikawa S."/>
            <person name="Yamada K."/>
            <person name="Nakamura Y."/>
            <person name="Ichinomiya M."/>
            <person name="Sato N."/>
            <person name="Blanc-Mathieu R."/>
            <person name="Endo H."/>
            <person name="Kuwata A."/>
            <person name="Ogata H."/>
        </authorList>
    </citation>
    <scope>NUCLEOTIDE SEQUENCE [LARGE SCALE GENOMIC DNA]</scope>
</reference>
<evidence type="ECO:0000313" key="3">
    <source>
        <dbReference type="Proteomes" id="UP001165060"/>
    </source>
</evidence>
<comment type="caution">
    <text evidence="2">The sequence shown here is derived from an EMBL/GenBank/DDBJ whole genome shotgun (WGS) entry which is preliminary data.</text>
</comment>
<accession>A0ABQ6MBJ9</accession>
<feature type="compositionally biased region" description="Basic and acidic residues" evidence="1">
    <location>
        <begin position="17"/>
        <end position="26"/>
    </location>
</feature>
<organism evidence="2 3">
    <name type="scientific">Tetraparma gracilis</name>
    <dbReference type="NCBI Taxonomy" id="2962635"/>
    <lineage>
        <taxon>Eukaryota</taxon>
        <taxon>Sar</taxon>
        <taxon>Stramenopiles</taxon>
        <taxon>Ochrophyta</taxon>
        <taxon>Bolidophyceae</taxon>
        <taxon>Parmales</taxon>
        <taxon>Triparmaceae</taxon>
        <taxon>Tetraparma</taxon>
    </lineage>
</organism>
<dbReference type="Proteomes" id="UP001165060">
    <property type="component" value="Unassembled WGS sequence"/>
</dbReference>
<feature type="non-terminal residue" evidence="2">
    <location>
        <position position="55"/>
    </location>
</feature>
<sequence>MNMGRSSPIQEEGGDDDAIKREDESMPLKLGDSILLRSNSDSGQAGLLTAKGILD</sequence>
<name>A0ABQ6MBJ9_9STRA</name>
<feature type="region of interest" description="Disordered" evidence="1">
    <location>
        <begin position="1"/>
        <end position="26"/>
    </location>
</feature>